<comment type="similarity">
    <text evidence="8">Belongs to the class-I pyridoxal-phosphate-dependent aminotransferase family. Alanine aminotransferase subfamily.</text>
</comment>
<dbReference type="UniPathway" id="UPA00322"/>
<dbReference type="Gene3D" id="1.10.287.1970">
    <property type="match status" value="1"/>
</dbReference>
<dbReference type="InterPro" id="IPR004839">
    <property type="entry name" value="Aminotransferase_I/II_large"/>
</dbReference>
<dbReference type="Gene3D" id="3.40.640.10">
    <property type="entry name" value="Type I PLP-dependent aspartate aminotransferase-like (Major domain)"/>
    <property type="match status" value="1"/>
</dbReference>
<dbReference type="Gramene" id="TraesCS5B02G066600.1">
    <property type="protein sequence ID" value="TraesCS5B02G066600.1"/>
    <property type="gene ID" value="TraesCS5B02G066600"/>
</dbReference>
<dbReference type="Gramene" id="TraesWEE_scaffold_093830_01G000100.1">
    <property type="protein sequence ID" value="TraesWEE_scaffold_093830_01G000100.1"/>
    <property type="gene ID" value="TraesWEE_scaffold_093830_01G000100"/>
</dbReference>
<reference evidence="13" key="2">
    <citation type="submission" date="2018-10" db="UniProtKB">
        <authorList>
            <consortium name="EnsemblPlants"/>
        </authorList>
    </citation>
    <scope>IDENTIFICATION</scope>
</reference>
<dbReference type="AlphaFoldDB" id="A0A3B6LGU0"/>
<feature type="domain" description="Aminotransferase class I/classII large" evidence="12">
    <location>
        <begin position="109"/>
        <end position="460"/>
    </location>
</feature>
<evidence type="ECO:0000256" key="2">
    <source>
        <dbReference type="ARBA" id="ARBA00011738"/>
    </source>
</evidence>
<dbReference type="UniPathway" id="UPA00528">
    <property type="reaction ID" value="UER00586"/>
</dbReference>
<dbReference type="CDD" id="cd00609">
    <property type="entry name" value="AAT_like"/>
    <property type="match status" value="1"/>
</dbReference>
<reference evidence="13" key="1">
    <citation type="submission" date="2018-08" db="EMBL/GenBank/DDBJ databases">
        <authorList>
            <person name="Rossello M."/>
        </authorList>
    </citation>
    <scope>NUCLEOTIDE SEQUENCE [LARGE SCALE GENOMIC DNA]</scope>
    <source>
        <strain evidence="13">cv. Chinese Spring</strain>
    </source>
</reference>
<organism evidence="13">
    <name type="scientific">Triticum aestivum</name>
    <name type="common">Wheat</name>
    <dbReference type="NCBI Taxonomy" id="4565"/>
    <lineage>
        <taxon>Eukaryota</taxon>
        <taxon>Viridiplantae</taxon>
        <taxon>Streptophyta</taxon>
        <taxon>Embryophyta</taxon>
        <taxon>Tracheophyta</taxon>
        <taxon>Spermatophyta</taxon>
        <taxon>Magnoliopsida</taxon>
        <taxon>Liliopsida</taxon>
        <taxon>Poales</taxon>
        <taxon>Poaceae</taxon>
        <taxon>BOP clade</taxon>
        <taxon>Pooideae</taxon>
        <taxon>Triticodae</taxon>
        <taxon>Triticeae</taxon>
        <taxon>Triticinae</taxon>
        <taxon>Triticum</taxon>
    </lineage>
</organism>
<dbReference type="Proteomes" id="UP000019116">
    <property type="component" value="Chromosome 5B"/>
</dbReference>
<evidence type="ECO:0000313" key="13">
    <source>
        <dbReference type="EnsemblPlants" id="TraesCS5B02G066600.1"/>
    </source>
</evidence>
<evidence type="ECO:0000256" key="5">
    <source>
        <dbReference type="ARBA" id="ARBA00022898"/>
    </source>
</evidence>
<evidence type="ECO:0000256" key="8">
    <source>
        <dbReference type="ARBA" id="ARBA00025785"/>
    </source>
</evidence>
<dbReference type="OrthoDB" id="1732682at2759"/>
<dbReference type="FunFam" id="3.90.1150.10:FF:000151">
    <property type="entry name" value="Alanine aminotransferase 2"/>
    <property type="match status" value="1"/>
</dbReference>
<evidence type="ECO:0000256" key="7">
    <source>
        <dbReference type="ARBA" id="ARBA00025709"/>
    </source>
</evidence>
<dbReference type="PANTHER" id="PTHR11751:SF409">
    <property type="entry name" value="ALANINE TRANSAMINASE"/>
    <property type="match status" value="1"/>
</dbReference>
<dbReference type="SMR" id="A0A3B6LGU0"/>
<dbReference type="Pfam" id="PF00155">
    <property type="entry name" value="Aminotran_1_2"/>
    <property type="match status" value="1"/>
</dbReference>
<dbReference type="Gramene" id="TraesCAD_scaffold_028510_01G000300.1">
    <property type="protein sequence ID" value="TraesCAD_scaffold_028510_01G000300.1"/>
    <property type="gene ID" value="TraesCAD_scaffold_028510_01G000300"/>
</dbReference>
<dbReference type="InterPro" id="IPR045088">
    <property type="entry name" value="ALAT1/2-like"/>
</dbReference>
<dbReference type="PANTHER" id="PTHR11751">
    <property type="entry name" value="ALANINE AMINOTRANSFERASE"/>
    <property type="match status" value="1"/>
</dbReference>
<evidence type="ECO:0000313" key="14">
    <source>
        <dbReference type="Proteomes" id="UP000019116"/>
    </source>
</evidence>
<protein>
    <recommendedName>
        <fullName evidence="11">Alanine aminotransferase 2</fullName>
        <ecNumber evidence="9">2.6.1.2</ecNumber>
    </recommendedName>
</protein>
<dbReference type="EnsemblPlants" id="TraesCS5B02G066600.1">
    <property type="protein sequence ID" value="TraesCS5B02G066600.1"/>
    <property type="gene ID" value="TraesCS5B02G066600"/>
</dbReference>
<dbReference type="InterPro" id="IPR015421">
    <property type="entry name" value="PyrdxlP-dep_Trfase_major"/>
</dbReference>
<dbReference type="OMA" id="ENIYTCE"/>
<keyword evidence="3" id="KW-0032">Aminotransferase</keyword>
<dbReference type="Gene3D" id="3.90.1150.10">
    <property type="entry name" value="Aspartate Aminotransferase, domain 1"/>
    <property type="match status" value="1"/>
</dbReference>
<comment type="pathway">
    <text evidence="6">Amino-acid degradation; L-alanine degradation via transaminase pathway; pyruvate from L-alanine: step 1/1.</text>
</comment>
<keyword evidence="4" id="KW-0808">Transferase</keyword>
<dbReference type="GO" id="GO:0042853">
    <property type="term" value="P:L-alanine catabolic process"/>
    <property type="evidence" value="ECO:0007669"/>
    <property type="project" value="UniProtKB-UniPathway"/>
</dbReference>
<dbReference type="FunFam" id="1.10.287.1970:FF:000001">
    <property type="entry name" value="Alanine aminotransferase 2"/>
    <property type="match status" value="1"/>
</dbReference>
<dbReference type="GO" id="GO:0030170">
    <property type="term" value="F:pyridoxal phosphate binding"/>
    <property type="evidence" value="ECO:0007669"/>
    <property type="project" value="InterPro"/>
</dbReference>
<evidence type="ECO:0000256" key="6">
    <source>
        <dbReference type="ARBA" id="ARBA00025708"/>
    </source>
</evidence>
<keyword evidence="5" id="KW-0663">Pyridoxal phosphate</keyword>
<comment type="pathway">
    <text evidence="7">Photosynthesis; C4 acid pathway.</text>
</comment>
<name>A0A3B6LGU0_WHEAT</name>
<dbReference type="InterPro" id="IPR015422">
    <property type="entry name" value="PyrdxlP-dep_Trfase_small"/>
</dbReference>
<comment type="cofactor">
    <cofactor evidence="1">
        <name>pyridoxal 5'-phosphate</name>
        <dbReference type="ChEBI" id="CHEBI:597326"/>
    </cofactor>
</comment>
<comment type="subunit">
    <text evidence="2">Homodimer.</text>
</comment>
<proteinExistence type="inferred from homology"/>
<accession>A0A3B6LGU0</accession>
<dbReference type="FunFam" id="3.40.640.10:FF:000012">
    <property type="entry name" value="alanine aminotransferase 2"/>
    <property type="match status" value="1"/>
</dbReference>
<dbReference type="Gramene" id="TraesCS5B03G0163300.1">
    <property type="protein sequence ID" value="TraesCS5B03G0163300.1.CDS"/>
    <property type="gene ID" value="TraesCS5B03G0163300"/>
</dbReference>
<dbReference type="EC" id="2.6.1.2" evidence="9"/>
<evidence type="ECO:0000256" key="10">
    <source>
        <dbReference type="ARBA" id="ARBA00059319"/>
    </source>
</evidence>
<evidence type="ECO:0000256" key="4">
    <source>
        <dbReference type="ARBA" id="ARBA00022679"/>
    </source>
</evidence>
<dbReference type="SUPFAM" id="SSF53383">
    <property type="entry name" value="PLP-dependent transferases"/>
    <property type="match status" value="1"/>
</dbReference>
<comment type="function">
    <text evidence="10">Transfer of C3 units between the cytosol of mesophyll and bundle sheath cells to maintain a nitrogen-carbon balance in the C4-dicarboxylic pathway.</text>
</comment>
<evidence type="ECO:0000259" key="12">
    <source>
        <dbReference type="Pfam" id="PF00155"/>
    </source>
</evidence>
<dbReference type="STRING" id="4565.A0A3B6LGU0"/>
<dbReference type="Gramene" id="TraesCLE_scaffold_002608_01G000200.1">
    <property type="protein sequence ID" value="TraesCLE_scaffold_002608_01G000200.1"/>
    <property type="gene ID" value="TraesCLE_scaffold_002608_01G000200"/>
</dbReference>
<dbReference type="InterPro" id="IPR015424">
    <property type="entry name" value="PyrdxlP-dep_Trfase"/>
</dbReference>
<evidence type="ECO:0000256" key="9">
    <source>
        <dbReference type="ARBA" id="ARBA00026106"/>
    </source>
</evidence>
<sequence length="601" mass="65904">MSPASARALTVDSLNPKVLALADHLGGAVAGRAQRMQKELETNRDSYPFNEIIYCNLSNPHYLGQQPIKFFREVLALCDYPHLLDCSVTSSIFSSDAITRAREILDLIPGRAMGGYSHCQGTEGLRNAIAAGIASRDAFPCNAEDIFLTDGAAAPVHMVMHLLIRDETDGILCPIPSHFLYTSSMVLCGATLVPYYLDESGGWGVSISDLKKQLDGARSEGITVRGLVVVNPGNPTGQVLVRENQCEIVEFCRNENLVLLADEVYQENVYTDEKKFISFKKIARSMGFGEEDISLISFHSVSNGYYGECGRRGGYMEVTGFNSEVRKQVYKVASLSSCSNLAGQVLVSLVMNPPKVGDESYTSYREERDRIMLSLSRCAEAMVQAFNSLEGLTCSKAEGAMFVFPSVRLPKRAIAAAEAMNTKPDVFYALRLLENTGIVVLPGSVFGQVPGTWHFRCTILQQEEKLCDSTSQSSVMAALRCYSSTAAIIVPRRKICARASMDGCSSSESRQQASSLVSFACKVNKVYEDKNMGILCYTDENGELVCEGLDEGPRLTRRDMEKLSHEREPKNTAEDWRERALRIAGGIDWSGLQSAAATGKK</sequence>
<evidence type="ECO:0000256" key="1">
    <source>
        <dbReference type="ARBA" id="ARBA00001933"/>
    </source>
</evidence>
<keyword evidence="14" id="KW-1185">Reference proteome</keyword>
<evidence type="ECO:0000256" key="11">
    <source>
        <dbReference type="ARBA" id="ARBA00074121"/>
    </source>
</evidence>
<evidence type="ECO:0000256" key="3">
    <source>
        <dbReference type="ARBA" id="ARBA00022576"/>
    </source>
</evidence>
<dbReference type="GO" id="GO:0004021">
    <property type="term" value="F:L-alanine:2-oxoglutarate aminotransferase activity"/>
    <property type="evidence" value="ECO:0000318"/>
    <property type="project" value="GO_Central"/>
</dbReference>